<keyword evidence="10" id="KW-1185">Reference proteome</keyword>
<organism evidence="9 10">
    <name type="scientific">Thermotomaculum hydrothermale</name>
    <dbReference type="NCBI Taxonomy" id="981385"/>
    <lineage>
        <taxon>Bacteria</taxon>
        <taxon>Pseudomonadati</taxon>
        <taxon>Acidobacteriota</taxon>
        <taxon>Holophagae</taxon>
        <taxon>Thermotomaculales</taxon>
        <taxon>Thermotomaculaceae</taxon>
        <taxon>Thermotomaculum</taxon>
    </lineage>
</organism>
<dbReference type="InterPro" id="IPR011055">
    <property type="entry name" value="Dup_hybrid_motif"/>
</dbReference>
<dbReference type="GO" id="GO:0046872">
    <property type="term" value="F:metal ion binding"/>
    <property type="evidence" value="ECO:0007669"/>
    <property type="project" value="UniProtKB-KW"/>
</dbReference>
<keyword evidence="4" id="KW-0378">Hydrolase</keyword>
<feature type="coiled-coil region" evidence="7">
    <location>
        <begin position="27"/>
        <end position="103"/>
    </location>
</feature>
<evidence type="ECO:0000256" key="2">
    <source>
        <dbReference type="ARBA" id="ARBA00022670"/>
    </source>
</evidence>
<dbReference type="EMBL" id="AP017470">
    <property type="protein sequence ID" value="BBB33579.1"/>
    <property type="molecule type" value="Genomic_DNA"/>
</dbReference>
<dbReference type="Proteomes" id="UP000595564">
    <property type="component" value="Chromosome"/>
</dbReference>
<evidence type="ECO:0000256" key="7">
    <source>
        <dbReference type="SAM" id="Coils"/>
    </source>
</evidence>
<keyword evidence="2" id="KW-0645">Protease</keyword>
<dbReference type="AlphaFoldDB" id="A0A7R6PJ93"/>
<gene>
    <name evidence="9" type="ORF">TTHT_2147</name>
</gene>
<protein>
    <recommendedName>
        <fullName evidence="8">M23ase beta-sheet core domain-containing protein</fullName>
    </recommendedName>
</protein>
<dbReference type="Gene3D" id="6.10.250.3150">
    <property type="match status" value="1"/>
</dbReference>
<dbReference type="InterPro" id="IPR016047">
    <property type="entry name" value="M23ase_b-sheet_dom"/>
</dbReference>
<evidence type="ECO:0000313" key="9">
    <source>
        <dbReference type="EMBL" id="BBB33579.1"/>
    </source>
</evidence>
<dbReference type="GO" id="GO:0006508">
    <property type="term" value="P:proteolysis"/>
    <property type="evidence" value="ECO:0007669"/>
    <property type="project" value="UniProtKB-KW"/>
</dbReference>
<dbReference type="KEGG" id="thyd:TTHT_2147"/>
<evidence type="ECO:0000256" key="5">
    <source>
        <dbReference type="ARBA" id="ARBA00022833"/>
    </source>
</evidence>
<sequence length="374" mass="44359">MFNRKVFLIILTILFFSHNLYPSESLVFTLKENIKELEQNYNRLKQQAKTVSDNIELISRKIEILKTKTKMLRLKKIETEKEIKELKSEIKKLQKDIEETKKYLKIRIKELYKKGDYTTLEALLSPSKEQEYLYQLNTLSYLSDKDKKLLRKLRKLTDEKEQKVKMLEFERKDLEETISQLSDTKKQLSQTLREQKRLFKQLKRKKSRYVSLLKERNRLLKLLVESLSKKPTPQNPSAIPMDKFKGLLSLPVSGRLIERFGTYRIGKYRAKIKNNGITLKVRKGKKVKVFYDGVVVFADWYKSYGKLIIIDHGFGYYTFYAHLDKIFVKINQTVSKGDVIATTGNTASLQGYIFHFEIWHNKKPLNPLKWVKKR</sequence>
<dbReference type="SUPFAM" id="SSF57997">
    <property type="entry name" value="Tropomyosin"/>
    <property type="match status" value="1"/>
</dbReference>
<evidence type="ECO:0000256" key="4">
    <source>
        <dbReference type="ARBA" id="ARBA00022801"/>
    </source>
</evidence>
<keyword evidence="7" id="KW-0175">Coiled coil</keyword>
<dbReference type="RefSeq" id="WP_201327890.1">
    <property type="nucleotide sequence ID" value="NZ_AP017470.1"/>
</dbReference>
<dbReference type="CDD" id="cd12797">
    <property type="entry name" value="M23_peptidase"/>
    <property type="match status" value="1"/>
</dbReference>
<feature type="coiled-coil region" evidence="7">
    <location>
        <begin position="150"/>
        <end position="205"/>
    </location>
</feature>
<keyword evidence="5" id="KW-0862">Zinc</keyword>
<keyword evidence="6" id="KW-0482">Metalloprotease</keyword>
<dbReference type="InterPro" id="IPR050570">
    <property type="entry name" value="Cell_wall_metabolism_enzyme"/>
</dbReference>
<dbReference type="Pfam" id="PF01551">
    <property type="entry name" value="Peptidase_M23"/>
    <property type="match status" value="1"/>
</dbReference>
<name>A0A7R6PJ93_9BACT</name>
<dbReference type="GO" id="GO:0004222">
    <property type="term" value="F:metalloendopeptidase activity"/>
    <property type="evidence" value="ECO:0007669"/>
    <property type="project" value="TreeGrafter"/>
</dbReference>
<evidence type="ECO:0000259" key="8">
    <source>
        <dbReference type="Pfam" id="PF01551"/>
    </source>
</evidence>
<keyword evidence="3" id="KW-0479">Metal-binding</keyword>
<evidence type="ECO:0000256" key="1">
    <source>
        <dbReference type="ARBA" id="ARBA00001947"/>
    </source>
</evidence>
<dbReference type="Gene3D" id="2.70.70.10">
    <property type="entry name" value="Glucose Permease (Domain IIA)"/>
    <property type="match status" value="1"/>
</dbReference>
<dbReference type="PANTHER" id="PTHR21666:SF288">
    <property type="entry name" value="CELL DIVISION PROTEIN YTFB"/>
    <property type="match status" value="1"/>
</dbReference>
<evidence type="ECO:0000256" key="3">
    <source>
        <dbReference type="ARBA" id="ARBA00022723"/>
    </source>
</evidence>
<proteinExistence type="predicted"/>
<comment type="cofactor">
    <cofactor evidence="1">
        <name>Zn(2+)</name>
        <dbReference type="ChEBI" id="CHEBI:29105"/>
    </cofactor>
</comment>
<evidence type="ECO:0000256" key="6">
    <source>
        <dbReference type="ARBA" id="ARBA00023049"/>
    </source>
</evidence>
<dbReference type="PANTHER" id="PTHR21666">
    <property type="entry name" value="PEPTIDASE-RELATED"/>
    <property type="match status" value="1"/>
</dbReference>
<accession>A0A7R6PJ93</accession>
<dbReference type="SUPFAM" id="SSF51261">
    <property type="entry name" value="Duplicated hybrid motif"/>
    <property type="match status" value="1"/>
</dbReference>
<evidence type="ECO:0000313" key="10">
    <source>
        <dbReference type="Proteomes" id="UP000595564"/>
    </source>
</evidence>
<reference evidence="9 10" key="1">
    <citation type="journal article" date="2012" name="Extremophiles">
        <title>Thermotomaculum hydrothermale gen. nov., sp. nov., a novel heterotrophic thermophile within the phylum Acidobacteria from a deep-sea hydrothermal vent chimney in the Southern Okinawa Trough.</title>
        <authorList>
            <person name="Izumi H."/>
            <person name="Nunoura T."/>
            <person name="Miyazaki M."/>
            <person name="Mino S."/>
            <person name="Toki T."/>
            <person name="Takai K."/>
            <person name="Sako Y."/>
            <person name="Sawabe T."/>
            <person name="Nakagawa S."/>
        </authorList>
    </citation>
    <scope>NUCLEOTIDE SEQUENCE [LARGE SCALE GENOMIC DNA]</scope>
    <source>
        <strain evidence="9 10">AC55</strain>
    </source>
</reference>
<feature type="domain" description="M23ase beta-sheet core" evidence="8">
    <location>
        <begin position="274"/>
        <end position="367"/>
    </location>
</feature>